<proteinExistence type="predicted"/>
<evidence type="ECO:0000313" key="3">
    <source>
        <dbReference type="Proteomes" id="UP000516428"/>
    </source>
</evidence>
<keyword evidence="3" id="KW-1185">Reference proteome</keyword>
<organism evidence="2 3">
    <name type="scientific">Streptomyces xanthii</name>
    <dbReference type="NCBI Taxonomy" id="2768069"/>
    <lineage>
        <taxon>Bacteria</taxon>
        <taxon>Bacillati</taxon>
        <taxon>Actinomycetota</taxon>
        <taxon>Actinomycetes</taxon>
        <taxon>Kitasatosporales</taxon>
        <taxon>Streptomycetaceae</taxon>
        <taxon>Streptomyces</taxon>
    </lineage>
</organism>
<evidence type="ECO:0000259" key="1">
    <source>
        <dbReference type="Pfam" id="PF11716"/>
    </source>
</evidence>
<dbReference type="GO" id="GO:0046872">
    <property type="term" value="F:metal ion binding"/>
    <property type="evidence" value="ECO:0007669"/>
    <property type="project" value="InterPro"/>
</dbReference>
<protein>
    <submittedName>
        <fullName evidence="2">TIGR03086 family protein</fullName>
    </submittedName>
</protein>
<dbReference type="KEGG" id="sxn:IAG42_15060"/>
<dbReference type="InterPro" id="IPR024344">
    <property type="entry name" value="MDMPI_metal-binding"/>
</dbReference>
<dbReference type="InterPro" id="IPR034660">
    <property type="entry name" value="DinB/YfiT-like"/>
</dbReference>
<dbReference type="SUPFAM" id="SSF109854">
    <property type="entry name" value="DinB/YfiT-like putative metalloenzymes"/>
    <property type="match status" value="1"/>
</dbReference>
<dbReference type="NCBIfam" id="TIGR03083">
    <property type="entry name" value="maleylpyruvate isomerase family mycothiol-dependent enzyme"/>
    <property type="match status" value="1"/>
</dbReference>
<gene>
    <name evidence="2" type="ORF">IAG42_15060</name>
</gene>
<dbReference type="RefSeq" id="WP_188337509.1">
    <property type="nucleotide sequence ID" value="NZ_CP061281.1"/>
</dbReference>
<dbReference type="Gene3D" id="1.20.120.450">
    <property type="entry name" value="dinb family like domain"/>
    <property type="match status" value="1"/>
</dbReference>
<evidence type="ECO:0000313" key="2">
    <source>
        <dbReference type="EMBL" id="QNS04805.1"/>
    </source>
</evidence>
<dbReference type="InterPro" id="IPR017520">
    <property type="entry name" value="CHP03086"/>
</dbReference>
<name>A0A7H1B7V0_9ACTN</name>
<dbReference type="NCBIfam" id="TIGR03086">
    <property type="entry name" value="TIGR03086 family metal-binding protein"/>
    <property type="match status" value="1"/>
</dbReference>
<feature type="domain" description="Mycothiol-dependent maleylpyruvate isomerase metal-binding" evidence="1">
    <location>
        <begin position="28"/>
        <end position="142"/>
    </location>
</feature>
<dbReference type="InterPro" id="IPR017517">
    <property type="entry name" value="Maleyloyr_isom"/>
</dbReference>
<reference evidence="2 3" key="1">
    <citation type="submission" date="2020-09" db="EMBL/GenBank/DDBJ databases">
        <title>A novel species.</title>
        <authorList>
            <person name="Gao J."/>
        </authorList>
    </citation>
    <scope>NUCLEOTIDE SEQUENCE [LARGE SCALE GENOMIC DNA]</scope>
    <source>
        <strain evidence="2 3">CRXT-Y-14</strain>
    </source>
</reference>
<dbReference type="EMBL" id="CP061281">
    <property type="protein sequence ID" value="QNS04805.1"/>
    <property type="molecule type" value="Genomic_DNA"/>
</dbReference>
<sequence>MDSDERETVGPAEPAFGVGELMERAAGRAVPVVAAIADGDLERPTPCAQYTVKDLVNHLIQVLVQFQALAAKGESDFSGAPDFVGEDAAGWRDRFAREASALVAAWSRPGAEEGTAGAMNMPARLVGSMALLDLTVHAWDLARATDQRYEAPAEVVGPLIAAVSELGPTARRMNVFGAEVEVAASADPFVRLLAATGRRV</sequence>
<dbReference type="Pfam" id="PF11716">
    <property type="entry name" value="MDMPI_N"/>
    <property type="match status" value="1"/>
</dbReference>
<accession>A0A7H1B7V0</accession>
<dbReference type="Proteomes" id="UP000516428">
    <property type="component" value="Chromosome"/>
</dbReference>
<dbReference type="AlphaFoldDB" id="A0A7H1B7V0"/>